<keyword evidence="4" id="KW-0175">Coiled coil</keyword>
<keyword evidence="2" id="KW-0677">Repeat</keyword>
<dbReference type="PANTHER" id="PTHR10891">
    <property type="entry name" value="EF-HAND CALCIUM-BINDING DOMAIN CONTAINING PROTEIN"/>
    <property type="match status" value="1"/>
</dbReference>
<dbReference type="Pfam" id="PF13499">
    <property type="entry name" value="EF-hand_7"/>
    <property type="match status" value="1"/>
</dbReference>
<dbReference type="Pfam" id="PF13202">
    <property type="entry name" value="EF-hand_5"/>
    <property type="match status" value="3"/>
</dbReference>
<dbReference type="InterPro" id="IPR002048">
    <property type="entry name" value="EF_hand_dom"/>
</dbReference>
<reference evidence="6" key="1">
    <citation type="submission" date="2021-12" db="EMBL/GenBank/DDBJ databases">
        <title>Prjna785345.</title>
        <authorList>
            <person name="Rujirawat T."/>
            <person name="Krajaejun T."/>
        </authorList>
    </citation>
    <scope>NUCLEOTIDE SEQUENCE</scope>
    <source>
        <strain evidence="6">Pi057C3</strain>
    </source>
</reference>
<gene>
    <name evidence="6" type="ORF">P43SY_005083</name>
</gene>
<feature type="domain" description="EF-hand" evidence="5">
    <location>
        <begin position="307"/>
        <end position="342"/>
    </location>
</feature>
<dbReference type="InterPro" id="IPR011992">
    <property type="entry name" value="EF-hand-dom_pair"/>
</dbReference>
<dbReference type="InterPro" id="IPR018247">
    <property type="entry name" value="EF_Hand_1_Ca_BS"/>
</dbReference>
<proteinExistence type="predicted"/>
<feature type="domain" description="EF-hand" evidence="5">
    <location>
        <begin position="456"/>
        <end position="489"/>
    </location>
</feature>
<dbReference type="SMART" id="SM00054">
    <property type="entry name" value="EFh"/>
    <property type="match status" value="5"/>
</dbReference>
<dbReference type="GO" id="GO:0005509">
    <property type="term" value="F:calcium ion binding"/>
    <property type="evidence" value="ECO:0007669"/>
    <property type="project" value="InterPro"/>
</dbReference>
<comment type="caution">
    <text evidence="6">The sequence shown here is derived from an EMBL/GenBank/DDBJ whole genome shotgun (WGS) entry which is preliminary data.</text>
</comment>
<keyword evidence="7" id="KW-1185">Reference proteome</keyword>
<dbReference type="PROSITE" id="PS50222">
    <property type="entry name" value="EF_HAND_2"/>
    <property type="match status" value="5"/>
</dbReference>
<dbReference type="CDD" id="cd00051">
    <property type="entry name" value="EFh"/>
    <property type="match status" value="1"/>
</dbReference>
<dbReference type="EMBL" id="JAKCXM010000138">
    <property type="protein sequence ID" value="KAJ0401063.1"/>
    <property type="molecule type" value="Genomic_DNA"/>
</dbReference>
<evidence type="ECO:0000259" key="5">
    <source>
        <dbReference type="PROSITE" id="PS50222"/>
    </source>
</evidence>
<feature type="domain" description="EF-hand" evidence="5">
    <location>
        <begin position="408"/>
        <end position="443"/>
    </location>
</feature>
<keyword evidence="1" id="KW-0479">Metal-binding</keyword>
<protein>
    <recommendedName>
        <fullName evidence="5">EF-hand domain-containing protein</fullName>
    </recommendedName>
</protein>
<feature type="domain" description="EF-hand" evidence="5">
    <location>
        <begin position="64"/>
        <end position="99"/>
    </location>
</feature>
<sequence>MAATGTAAALQQYQACLGIMLRLQVEDLAQLKLDFERVGRGLTLHEFVAVMLDRVAWDEDSVLPFIEDLVELFAQVDVNGDGTMEWEEFTSAIIEGGMGTISDEADWRDMQYEEHTGFADVINRPPRRVQYLPEFKRLLVHDNARPVIEIVDPSTLFNTESDDGAGLSPDSAALQTVPGGGVDAAGSFGDAGVNGGPTFTPTLTIANKFHPQCYIAGYRRDQDNVRSERSPVQAVKYLSGVDLLAVSGGDLKITFWLPTILTAASASALETPTPVAIVHTPRPQRKHKIVSDAALMRQEYFGPYSRDDVVNLYRTFQKIDKDQSGTITLRELVDGAGLFGSAHLRDNIMSIFSSVDKDQSGHIDLEELGSAVFNEASPDVLENVQRLCKLLATAEKAKREKKRQLTKAQLDEVKQLFRLYDTDKNGDIDVDELFTALQYNERFYDSSDRERKTSSISKEDVQRIIARFDMNTNSSLDLNEFIELFREEL</sequence>
<dbReference type="SUPFAM" id="SSF47473">
    <property type="entry name" value="EF-hand"/>
    <property type="match status" value="2"/>
</dbReference>
<evidence type="ECO:0000256" key="1">
    <source>
        <dbReference type="ARBA" id="ARBA00022723"/>
    </source>
</evidence>
<dbReference type="PROSITE" id="PS00018">
    <property type="entry name" value="EF_HAND_1"/>
    <property type="match status" value="4"/>
</dbReference>
<feature type="coiled-coil region" evidence="4">
    <location>
        <begin position="384"/>
        <end position="411"/>
    </location>
</feature>
<dbReference type="InterPro" id="IPR039647">
    <property type="entry name" value="EF_hand_pair_protein_CML-like"/>
</dbReference>
<dbReference type="Proteomes" id="UP001209570">
    <property type="component" value="Unassembled WGS sequence"/>
</dbReference>
<evidence type="ECO:0000256" key="4">
    <source>
        <dbReference type="SAM" id="Coils"/>
    </source>
</evidence>
<accession>A0AAD5LH89</accession>
<dbReference type="AlphaFoldDB" id="A0AAD5LH89"/>
<evidence type="ECO:0000256" key="3">
    <source>
        <dbReference type="ARBA" id="ARBA00022837"/>
    </source>
</evidence>
<evidence type="ECO:0000313" key="6">
    <source>
        <dbReference type="EMBL" id="KAJ0401063.1"/>
    </source>
</evidence>
<organism evidence="6 7">
    <name type="scientific">Pythium insidiosum</name>
    <name type="common">Pythiosis disease agent</name>
    <dbReference type="NCBI Taxonomy" id="114742"/>
    <lineage>
        <taxon>Eukaryota</taxon>
        <taxon>Sar</taxon>
        <taxon>Stramenopiles</taxon>
        <taxon>Oomycota</taxon>
        <taxon>Peronosporomycetes</taxon>
        <taxon>Pythiales</taxon>
        <taxon>Pythiaceae</taxon>
        <taxon>Pythium</taxon>
    </lineage>
</organism>
<keyword evidence="3" id="KW-0106">Calcium</keyword>
<evidence type="ECO:0000256" key="2">
    <source>
        <dbReference type="ARBA" id="ARBA00022737"/>
    </source>
</evidence>
<feature type="domain" description="EF-hand" evidence="5">
    <location>
        <begin position="343"/>
        <end position="378"/>
    </location>
</feature>
<name>A0AAD5LH89_PYTIN</name>
<dbReference type="Gene3D" id="1.10.238.10">
    <property type="entry name" value="EF-hand"/>
    <property type="match status" value="3"/>
</dbReference>
<evidence type="ECO:0000313" key="7">
    <source>
        <dbReference type="Proteomes" id="UP001209570"/>
    </source>
</evidence>